<dbReference type="InterPro" id="IPR000731">
    <property type="entry name" value="SSD"/>
</dbReference>
<evidence type="ECO:0000313" key="8">
    <source>
        <dbReference type="EMBL" id="MBK1617384.1"/>
    </source>
</evidence>
<dbReference type="GO" id="GO:0005886">
    <property type="term" value="C:plasma membrane"/>
    <property type="evidence" value="ECO:0007669"/>
    <property type="project" value="UniProtKB-SubCell"/>
</dbReference>
<feature type="transmembrane region" description="Helical" evidence="6">
    <location>
        <begin position="592"/>
        <end position="610"/>
    </location>
</feature>
<comment type="subcellular location">
    <subcellularLocation>
        <location evidence="1">Cell membrane</location>
        <topology evidence="1">Multi-pass membrane protein</topology>
    </subcellularLocation>
</comment>
<feature type="transmembrane region" description="Helical" evidence="6">
    <location>
        <begin position="303"/>
        <end position="326"/>
    </location>
</feature>
<feature type="domain" description="SSD" evidence="7">
    <location>
        <begin position="596"/>
        <end position="742"/>
    </location>
</feature>
<evidence type="ECO:0000259" key="7">
    <source>
        <dbReference type="PROSITE" id="PS50156"/>
    </source>
</evidence>
<accession>A0A9X1B2W9</accession>
<comment type="caution">
    <text evidence="8">The sequence shown here is derived from an EMBL/GenBank/DDBJ whole genome shotgun (WGS) entry which is preliminary data.</text>
</comment>
<evidence type="ECO:0000256" key="2">
    <source>
        <dbReference type="ARBA" id="ARBA00022475"/>
    </source>
</evidence>
<evidence type="ECO:0000313" key="9">
    <source>
        <dbReference type="Proteomes" id="UP001138768"/>
    </source>
</evidence>
<dbReference type="Proteomes" id="UP001138768">
    <property type="component" value="Unassembled WGS sequence"/>
</dbReference>
<feature type="transmembrane region" description="Helical" evidence="6">
    <location>
        <begin position="717"/>
        <end position="743"/>
    </location>
</feature>
<protein>
    <submittedName>
        <fullName evidence="8">RND transporter</fullName>
    </submittedName>
</protein>
<gene>
    <name evidence="8" type="ORF">CKO42_02720</name>
</gene>
<evidence type="ECO:0000256" key="1">
    <source>
        <dbReference type="ARBA" id="ARBA00004651"/>
    </source>
</evidence>
<dbReference type="EMBL" id="NRRY01000003">
    <property type="protein sequence ID" value="MBK1617384.1"/>
    <property type="molecule type" value="Genomic_DNA"/>
</dbReference>
<proteinExistence type="predicted"/>
<dbReference type="InterPro" id="IPR004869">
    <property type="entry name" value="MMPL_dom"/>
</dbReference>
<dbReference type="PROSITE" id="PS50156">
    <property type="entry name" value="SSD"/>
    <property type="match status" value="1"/>
</dbReference>
<evidence type="ECO:0000256" key="6">
    <source>
        <dbReference type="SAM" id="Phobius"/>
    </source>
</evidence>
<organism evidence="8 9">
    <name type="scientific">Lamprobacter modestohalophilus</name>
    <dbReference type="NCBI Taxonomy" id="1064514"/>
    <lineage>
        <taxon>Bacteria</taxon>
        <taxon>Pseudomonadati</taxon>
        <taxon>Pseudomonadota</taxon>
        <taxon>Gammaproteobacteria</taxon>
        <taxon>Chromatiales</taxon>
        <taxon>Chromatiaceae</taxon>
        <taxon>Lamprobacter</taxon>
    </lineage>
</organism>
<feature type="transmembrane region" description="Helical" evidence="6">
    <location>
        <begin position="209"/>
        <end position="228"/>
    </location>
</feature>
<keyword evidence="9" id="KW-1185">Reference proteome</keyword>
<feature type="transmembrane region" description="Helical" evidence="6">
    <location>
        <begin position="688"/>
        <end position="711"/>
    </location>
</feature>
<reference evidence="8 9" key="1">
    <citation type="journal article" date="2020" name="Microorganisms">
        <title>Osmotic Adaptation and Compatible Solute Biosynthesis of Phototrophic Bacteria as Revealed from Genome Analyses.</title>
        <authorList>
            <person name="Imhoff J.F."/>
            <person name="Rahn T."/>
            <person name="Kunzel S."/>
            <person name="Keller A."/>
            <person name="Neulinger S.C."/>
        </authorList>
    </citation>
    <scope>NUCLEOTIDE SEQUENCE [LARGE SCALE GENOMIC DNA]</scope>
    <source>
        <strain evidence="8 9">DSM 25653</strain>
    </source>
</reference>
<feature type="transmembrane region" description="Helical" evidence="6">
    <location>
        <begin position="647"/>
        <end position="667"/>
    </location>
</feature>
<sequence length="760" mass="83681">MKRIHLPASLALSILLLTSLAGGVILTWLQVNNAPDTYFPPSVPTVQFEHQLRETFPTDEVLVALFEGQDLFEDSFLEPFLRLTQRMEQLSQVDRVLAVGAFDQIRGTADGFAVEPLLSADLLDQLDPDQRRARVLNDRFAPGLLVTTDGTGFSLIIRPKTLDGSLQRLALQQALLDAIAEEGLSDQHTALAGQLAVDVAELHAMLHDILIFVPGTLAIGLFVVWLLFRRLLAVVVSALTISAVTLLTLALLVLAGQPFTLIAAILPPLMSALTLASLIHWFNAMAHAAQRGLTGKERIDWAYAQVAKPILFASLTTSVGLASLGFSPIRPIAAFGLAAAAGLLIQCAFALLLVPALFERWDQQTWVRRSGGLRWLDHLVRSLRDLGMRRAGWVVAITVLIMAAGAPFIARIQTETNLLYFFTPEAPIRQSTERIQERLIGVTSLEIILDMPARDGLKAPEQLRRIAELQAWLEAQPEVTRALSMVDLIEEMHWAFHEEDPAYRTLPDNRALIAQYLLIYDGRDLHELVDREFARARLTLNLNIHGARAINALIGRIRTQLAHTDWGEMQIEIAGFGRLFADQEQLLINGQLRSLIVAVVLISLLMLAMWRSLGAAALTMIPNLAPVLLIFIVMGALGIWLDMATAMIASVTVGIAVDDTIHLFHAYRRHRLAGRSAVWALARAYQHAGRALTATTVILCAQFLLLGASSFVPTVQFGLLTALGLVAALLFDLLFMPALIILLEPFKRDRKRVSTEPGRA</sequence>
<keyword evidence="4 6" id="KW-1133">Transmembrane helix</keyword>
<dbReference type="PANTHER" id="PTHR33406">
    <property type="entry name" value="MEMBRANE PROTEIN MJ1562-RELATED"/>
    <property type="match status" value="1"/>
</dbReference>
<evidence type="ECO:0000256" key="4">
    <source>
        <dbReference type="ARBA" id="ARBA00022989"/>
    </source>
</evidence>
<evidence type="ECO:0000256" key="5">
    <source>
        <dbReference type="ARBA" id="ARBA00023136"/>
    </source>
</evidence>
<dbReference type="InterPro" id="IPR050545">
    <property type="entry name" value="Mycobact_MmpL"/>
</dbReference>
<keyword evidence="3 6" id="KW-0812">Transmembrane</keyword>
<keyword evidence="2" id="KW-1003">Cell membrane</keyword>
<dbReference type="RefSeq" id="WP_200238307.1">
    <property type="nucleotide sequence ID" value="NZ_NRRY01000003.1"/>
</dbReference>
<feature type="transmembrane region" description="Helical" evidence="6">
    <location>
        <begin position="332"/>
        <end position="358"/>
    </location>
</feature>
<dbReference type="AlphaFoldDB" id="A0A9X1B2W9"/>
<feature type="transmembrane region" description="Helical" evidence="6">
    <location>
        <begin position="391"/>
        <end position="410"/>
    </location>
</feature>
<evidence type="ECO:0000256" key="3">
    <source>
        <dbReference type="ARBA" id="ARBA00022692"/>
    </source>
</evidence>
<feature type="transmembrane region" description="Helical" evidence="6">
    <location>
        <begin position="261"/>
        <end position="282"/>
    </location>
</feature>
<dbReference type="Gene3D" id="1.20.1640.10">
    <property type="entry name" value="Multidrug efflux transporter AcrB transmembrane domain"/>
    <property type="match status" value="2"/>
</dbReference>
<dbReference type="SUPFAM" id="SSF82866">
    <property type="entry name" value="Multidrug efflux transporter AcrB transmembrane domain"/>
    <property type="match status" value="2"/>
</dbReference>
<keyword evidence="5 6" id="KW-0472">Membrane</keyword>
<dbReference type="Pfam" id="PF03176">
    <property type="entry name" value="MMPL"/>
    <property type="match status" value="2"/>
</dbReference>
<feature type="transmembrane region" description="Helical" evidence="6">
    <location>
        <begin position="235"/>
        <end position="255"/>
    </location>
</feature>
<name>A0A9X1B2W9_9GAMM</name>
<dbReference type="PANTHER" id="PTHR33406:SF12">
    <property type="entry name" value="BLR2997 PROTEIN"/>
    <property type="match status" value="1"/>
</dbReference>
<feature type="transmembrane region" description="Helical" evidence="6">
    <location>
        <begin position="622"/>
        <end position="641"/>
    </location>
</feature>